<evidence type="ECO:0000256" key="4">
    <source>
        <dbReference type="ARBA" id="ARBA00022833"/>
    </source>
</evidence>
<sequence length="332" mass="37086">MGSGLPKLSDTTRISPNIVRILGQNPGLKTLQGTNSYLISDTALRRILVDTTSDGGGLSKYTSLMQEQLTSSFISDIIITHWHPDHVGGINAILRLHGQNSDSVKIHKYKSDSAPSLQDLGIHSKNIHDLKNGQILPMSDELKLHVVYTPGHASDHVCLLLKESDVPTFLFTGDIILGHGSTLVEYLPHYMDSLNLLRDMVKNNPSITLLPAHGDIVPLSLSKVDEYISNRQSRIDKCYKYLCDKQSTGQVKEEPILDVVYSETPAALKPVALINLRHSLFYLQEKSPQLGLTPENGFSYDDFVQHIRNPEALNKNNPMLNPWIWNFAKKVY</sequence>
<dbReference type="Gene3D" id="1.10.10.10">
    <property type="entry name" value="Winged helix-like DNA-binding domain superfamily/Winged helix DNA-binding domain"/>
    <property type="match status" value="1"/>
</dbReference>
<dbReference type="Pfam" id="PF00753">
    <property type="entry name" value="Lactamase_B"/>
    <property type="match status" value="1"/>
</dbReference>
<reference evidence="6 7" key="1">
    <citation type="submission" date="2024-11" db="EMBL/GenBank/DDBJ databases">
        <title>Adaptive evolution of stress response genes in parasites aligns with host niche diversity.</title>
        <authorList>
            <person name="Hahn C."/>
            <person name="Resl P."/>
        </authorList>
    </citation>
    <scope>NUCLEOTIDE SEQUENCE [LARGE SCALE GENOMIC DNA]</scope>
    <source>
        <strain evidence="6">EGGRZ-B1_66</strain>
        <tissue evidence="6">Body</tissue>
    </source>
</reference>
<accession>A0ABD2QDE9</accession>
<name>A0ABD2QDE9_9PLAT</name>
<dbReference type="Gene3D" id="3.60.15.10">
    <property type="entry name" value="Ribonuclease Z/Hydroxyacylglutathione hydrolase-like"/>
    <property type="match status" value="1"/>
</dbReference>
<keyword evidence="4" id="KW-0862">Zinc</keyword>
<dbReference type="InterPro" id="IPR050662">
    <property type="entry name" value="Sec-metab_biosynth-thioest"/>
</dbReference>
<dbReference type="InterPro" id="IPR036388">
    <property type="entry name" value="WH-like_DNA-bd_sf"/>
</dbReference>
<proteinExistence type="inferred from homology"/>
<dbReference type="AlphaFoldDB" id="A0ABD2QDE9"/>
<dbReference type="Proteomes" id="UP001626550">
    <property type="component" value="Unassembled WGS sequence"/>
</dbReference>
<evidence type="ECO:0000256" key="1">
    <source>
        <dbReference type="ARBA" id="ARBA00007749"/>
    </source>
</evidence>
<keyword evidence="7" id="KW-1185">Reference proteome</keyword>
<keyword evidence="2" id="KW-0479">Metal-binding</keyword>
<feature type="domain" description="Metallo-beta-lactamase" evidence="5">
    <location>
        <begin position="33"/>
        <end position="213"/>
    </location>
</feature>
<comment type="similarity">
    <text evidence="1">Belongs to the metallo-beta-lactamase superfamily.</text>
</comment>
<organism evidence="6 7">
    <name type="scientific">Cichlidogyrus casuarinus</name>
    <dbReference type="NCBI Taxonomy" id="1844966"/>
    <lineage>
        <taxon>Eukaryota</taxon>
        <taxon>Metazoa</taxon>
        <taxon>Spiralia</taxon>
        <taxon>Lophotrochozoa</taxon>
        <taxon>Platyhelminthes</taxon>
        <taxon>Monogenea</taxon>
        <taxon>Monopisthocotylea</taxon>
        <taxon>Dactylogyridea</taxon>
        <taxon>Ancyrocephalidae</taxon>
        <taxon>Cichlidogyrus</taxon>
    </lineage>
</organism>
<dbReference type="SUPFAM" id="SSF56281">
    <property type="entry name" value="Metallo-hydrolase/oxidoreductase"/>
    <property type="match status" value="1"/>
</dbReference>
<evidence type="ECO:0000256" key="2">
    <source>
        <dbReference type="ARBA" id="ARBA00022723"/>
    </source>
</evidence>
<evidence type="ECO:0000313" key="7">
    <source>
        <dbReference type="Proteomes" id="UP001626550"/>
    </source>
</evidence>
<dbReference type="EMBL" id="JBJKFK010000364">
    <property type="protein sequence ID" value="KAL3317565.1"/>
    <property type="molecule type" value="Genomic_DNA"/>
</dbReference>
<dbReference type="PANTHER" id="PTHR23131">
    <property type="entry name" value="ENDORIBONUCLEASE LACTB2"/>
    <property type="match status" value="1"/>
</dbReference>
<dbReference type="FunFam" id="3.60.15.10:FF:000041">
    <property type="entry name" value="Metallo-beta-lactamase domain protein"/>
    <property type="match status" value="1"/>
</dbReference>
<comment type="caution">
    <text evidence="6">The sequence shown here is derived from an EMBL/GenBank/DDBJ whole genome shotgun (WGS) entry which is preliminary data.</text>
</comment>
<dbReference type="GO" id="GO:0046872">
    <property type="term" value="F:metal ion binding"/>
    <property type="evidence" value="ECO:0007669"/>
    <property type="project" value="UniProtKB-KW"/>
</dbReference>
<dbReference type="SMART" id="SM00849">
    <property type="entry name" value="Lactamase_B"/>
    <property type="match status" value="1"/>
</dbReference>
<dbReference type="InterPro" id="IPR036866">
    <property type="entry name" value="RibonucZ/Hydroxyglut_hydro"/>
</dbReference>
<evidence type="ECO:0000259" key="5">
    <source>
        <dbReference type="SMART" id="SM00849"/>
    </source>
</evidence>
<evidence type="ECO:0000256" key="3">
    <source>
        <dbReference type="ARBA" id="ARBA00022801"/>
    </source>
</evidence>
<keyword evidence="3" id="KW-0378">Hydrolase</keyword>
<evidence type="ECO:0000313" key="6">
    <source>
        <dbReference type="EMBL" id="KAL3317565.1"/>
    </source>
</evidence>
<gene>
    <name evidence="6" type="primary">LACTB2</name>
    <name evidence="6" type="ORF">Ciccas_003777</name>
</gene>
<protein>
    <submittedName>
        <fullName evidence="6">Beta-lactamase-like protein 2</fullName>
    </submittedName>
</protein>
<dbReference type="InterPro" id="IPR001279">
    <property type="entry name" value="Metallo-B-lactamas"/>
</dbReference>
<dbReference type="GO" id="GO:0016787">
    <property type="term" value="F:hydrolase activity"/>
    <property type="evidence" value="ECO:0007669"/>
    <property type="project" value="UniProtKB-KW"/>
</dbReference>
<dbReference type="PANTHER" id="PTHR23131:SF0">
    <property type="entry name" value="ENDORIBONUCLEASE LACTB2"/>
    <property type="match status" value="1"/>
</dbReference>